<dbReference type="Proteomes" id="UP000028837">
    <property type="component" value="Unassembled WGS sequence"/>
</dbReference>
<dbReference type="EMBL" id="AHZU02000068">
    <property type="protein sequence ID" value="KFG48902.1"/>
    <property type="molecule type" value="Genomic_DNA"/>
</dbReference>
<accession>A0A086KWY4</accession>
<proteinExistence type="predicted"/>
<name>A0A086KWY4_TOXGO</name>
<protein>
    <submittedName>
        <fullName evidence="1">Uncharacterized protein</fullName>
    </submittedName>
</protein>
<evidence type="ECO:0000313" key="1">
    <source>
        <dbReference type="EMBL" id="KFG48902.1"/>
    </source>
</evidence>
<dbReference type="VEuPathDB" id="ToxoDB:TGDOM2_233510"/>
<organism evidence="1 2">
    <name type="scientific">Toxoplasma gondii GAB2-2007-GAL-DOM2</name>
    <dbReference type="NCBI Taxonomy" id="1130820"/>
    <lineage>
        <taxon>Eukaryota</taxon>
        <taxon>Sar</taxon>
        <taxon>Alveolata</taxon>
        <taxon>Apicomplexa</taxon>
        <taxon>Conoidasida</taxon>
        <taxon>Coccidia</taxon>
        <taxon>Eucoccidiorida</taxon>
        <taxon>Eimeriorina</taxon>
        <taxon>Sarcocystidae</taxon>
        <taxon>Toxoplasma</taxon>
    </lineage>
</organism>
<dbReference type="AlphaFoldDB" id="A0A086KWY4"/>
<evidence type="ECO:0000313" key="2">
    <source>
        <dbReference type="Proteomes" id="UP000028837"/>
    </source>
</evidence>
<comment type="caution">
    <text evidence="1">The sequence shown here is derived from an EMBL/GenBank/DDBJ whole genome shotgun (WGS) entry which is preliminary data.</text>
</comment>
<sequence>MTKPDHDFNRRMPHVMKEAVCRGMMGLVKSPRDARHVYQETIVRLSCAGDSTRKPRFQAADKTERKIDAENWTRRRSALASITEKKRDAVVIYSFPRIAGVYFDTRECVPEKRRETLTRALRMRQSPSPTLAGLTEGRSSQLQSFLLVRAYFLVFPPNCCSVERKSQLKRGSGAALRHFSARGSANVQETRQRDQTRRRRFLPPFKAPFWPERNSQTLFTTRAKTALCARRAASGRGGVFLV</sequence>
<reference evidence="1 2" key="1">
    <citation type="submission" date="2014-02" db="EMBL/GenBank/DDBJ databases">
        <authorList>
            <person name="Sibley D."/>
            <person name="Venepally P."/>
            <person name="Karamycheva S."/>
            <person name="Hadjithomas M."/>
            <person name="Khan A."/>
            <person name="Brunk B."/>
            <person name="Roos D."/>
            <person name="Caler E."/>
            <person name="Lorenzi H."/>
        </authorList>
    </citation>
    <scope>NUCLEOTIDE SEQUENCE [LARGE SCALE GENOMIC DNA]</scope>
    <source>
        <strain evidence="1 2">GAB2-2007-GAL-DOM2</strain>
    </source>
</reference>
<gene>
    <name evidence="1" type="ORF">TGDOM2_233510</name>
</gene>